<feature type="region of interest" description="Disordered" evidence="1">
    <location>
        <begin position="1"/>
        <end position="20"/>
    </location>
</feature>
<evidence type="ECO:0000313" key="2">
    <source>
        <dbReference type="EMBL" id="MDV3456377.1"/>
    </source>
</evidence>
<proteinExistence type="predicted"/>
<protein>
    <recommendedName>
        <fullName evidence="4">DUF637 domain-containing protein</fullName>
    </recommendedName>
</protein>
<sequence length="510" mass="53322">MLVSDAGGGSSISNSAPPACIAGDPKVKEAVEQTVAATEFGQPTDGAQAAYQIEQTLARTDLTQDQKDEYLAAVVQMAGGQSTFCGSVDERTADKLLHGLNDIGTAWSGPATPELRAEVTAGIARGVADGRLDANDLYGLVSEPGSHGARQLLADVRDGTALASVSHRLVADARAQGYDINDYQTGPQTLTAAADIANMAAAGGNHSAANAVLAEITLVEAKGAVAGDDMTLTEAMMATTVGGGQWNNLYQRDGFHALSGLLNSSTQNAANQPAQDKLFAGLVRSGGEGYVGGIDEGGDRGPALDQLGTYFDRNVARLSETDWRMDNTGDFHHGLVQDFTRQVMLDKDYGRLEQSQEALTNEMTRLAVQVGDTGASPEVRENAASTLGAVMGSVQQAGADYIANAKGDAEAKVAFVRQFTDIVTDKLIGKLADKIPEGEVKSGATTAGGNFVDQLWQKLVDHETQAATGEVDETTGGLLDLAQAIRTTMASGEASLLNAFDLRVELYYDN</sequence>
<dbReference type="RefSeq" id="WP_317225563.1">
    <property type="nucleotide sequence ID" value="NZ_JAWJEJ010000001.1"/>
</dbReference>
<name>A0ABU3Y4Q8_9SPHN</name>
<dbReference type="Proteomes" id="UP001273531">
    <property type="component" value="Unassembled WGS sequence"/>
</dbReference>
<reference evidence="2 3" key="1">
    <citation type="submission" date="2023-10" db="EMBL/GenBank/DDBJ databases">
        <title>Sphingomonas sp. HF-S4 16S ribosomal RNA gene Genome sequencing and assembly.</title>
        <authorList>
            <person name="Lee H."/>
        </authorList>
    </citation>
    <scope>NUCLEOTIDE SEQUENCE [LARGE SCALE GENOMIC DNA]</scope>
    <source>
        <strain evidence="2 3">HF-S4</strain>
    </source>
</reference>
<organism evidence="2 3">
    <name type="scientific">Sphingomonas agrestis</name>
    <dbReference type="NCBI Taxonomy" id="3080540"/>
    <lineage>
        <taxon>Bacteria</taxon>
        <taxon>Pseudomonadati</taxon>
        <taxon>Pseudomonadota</taxon>
        <taxon>Alphaproteobacteria</taxon>
        <taxon>Sphingomonadales</taxon>
        <taxon>Sphingomonadaceae</taxon>
        <taxon>Sphingomonas</taxon>
    </lineage>
</organism>
<dbReference type="EMBL" id="JAWJEJ010000001">
    <property type="protein sequence ID" value="MDV3456377.1"/>
    <property type="molecule type" value="Genomic_DNA"/>
</dbReference>
<evidence type="ECO:0008006" key="4">
    <source>
        <dbReference type="Google" id="ProtNLM"/>
    </source>
</evidence>
<gene>
    <name evidence="2" type="ORF">RZN05_05230</name>
</gene>
<feature type="compositionally biased region" description="Gly residues" evidence="1">
    <location>
        <begin position="1"/>
        <end position="10"/>
    </location>
</feature>
<evidence type="ECO:0000256" key="1">
    <source>
        <dbReference type="SAM" id="MobiDB-lite"/>
    </source>
</evidence>
<comment type="caution">
    <text evidence="2">The sequence shown here is derived from an EMBL/GenBank/DDBJ whole genome shotgun (WGS) entry which is preliminary data.</text>
</comment>
<accession>A0ABU3Y4Q8</accession>
<evidence type="ECO:0000313" key="3">
    <source>
        <dbReference type="Proteomes" id="UP001273531"/>
    </source>
</evidence>
<keyword evidence="3" id="KW-1185">Reference proteome</keyword>